<evidence type="ECO:0000313" key="3">
    <source>
        <dbReference type="EMBL" id="PZX20256.1"/>
    </source>
</evidence>
<proteinExistence type="predicted"/>
<protein>
    <submittedName>
        <fullName evidence="3">YaiO family outer membrane protein</fullName>
    </submittedName>
</protein>
<dbReference type="Pfam" id="PF19413">
    <property type="entry name" value="YaiO"/>
    <property type="match status" value="1"/>
</dbReference>
<evidence type="ECO:0000313" key="4">
    <source>
        <dbReference type="Proteomes" id="UP000249239"/>
    </source>
</evidence>
<comment type="caution">
    <text evidence="3">The sequence shown here is derived from an EMBL/GenBank/DDBJ whole genome shotgun (WGS) entry which is preliminary data.</text>
</comment>
<feature type="chain" id="PRO_5016149113" evidence="1">
    <location>
        <begin position="20"/>
        <end position="412"/>
    </location>
</feature>
<dbReference type="EMBL" id="QKZK01000002">
    <property type="protein sequence ID" value="PZX20256.1"/>
    <property type="molecule type" value="Genomic_DNA"/>
</dbReference>
<reference evidence="3 4" key="1">
    <citation type="submission" date="2018-06" db="EMBL/GenBank/DDBJ databases">
        <title>Genomic Encyclopedia of Archaeal and Bacterial Type Strains, Phase II (KMG-II): from individual species to whole genera.</title>
        <authorList>
            <person name="Goeker M."/>
        </authorList>
    </citation>
    <scope>NUCLEOTIDE SEQUENCE [LARGE SCALE GENOMIC DNA]</scope>
    <source>
        <strain evidence="3 4">DSM 6779</strain>
    </source>
</reference>
<dbReference type="NCBIfam" id="TIGR04390">
    <property type="entry name" value="OMP_YaiO_dom"/>
    <property type="match status" value="1"/>
</dbReference>
<organism evidence="3 4">
    <name type="scientific">Breznakibacter xylanolyticus</name>
    <dbReference type="NCBI Taxonomy" id="990"/>
    <lineage>
        <taxon>Bacteria</taxon>
        <taxon>Pseudomonadati</taxon>
        <taxon>Bacteroidota</taxon>
        <taxon>Bacteroidia</taxon>
        <taxon>Marinilabiliales</taxon>
        <taxon>Marinilabiliaceae</taxon>
        <taxon>Breznakibacter</taxon>
    </lineage>
</organism>
<gene>
    <name evidence="3" type="ORF">LX69_00253</name>
</gene>
<sequence>MKHFLIIVLLMGYSSLLFGQQDGGEANCELLYQQARESVFAGRYGAAHNLLRQVLTQSPQHHDAALLEARLFLWQKDYDASAKAFEAVKSAFPESNDVKELGYDLVFFSGQFARVVDMAPDMIAAFPDRIDFREKYAQALWALERREETGRVADEILAIDPTNEVALEIKRLLAEPMHPLKLHLNYSFDHFDEPYLRWWHLYSAGLSKKYDGYSLGATVNVGHLNDGDTEFQVEGESYVTLTQQSYMYVMYGYSSGSYFPEHKASLEVWHQLPAEMVASLGMNYYHWNNNIFIATASVEKYLRQFWFCFRGYGQFKDSGLRTSWYFTARRYFNATDYLQVTLGVGTAPDEPYDIKTDLERLSAYSIRALGMKQLSHRTALRVGLGVAREEYAPDVYRARFDGTVGIIYLLSK</sequence>
<keyword evidence="1" id="KW-0732">Signal</keyword>
<dbReference type="InterPro" id="IPR011990">
    <property type="entry name" value="TPR-like_helical_dom_sf"/>
</dbReference>
<keyword evidence="4" id="KW-1185">Reference proteome</keyword>
<feature type="signal peptide" evidence="1">
    <location>
        <begin position="1"/>
        <end position="19"/>
    </location>
</feature>
<dbReference type="Proteomes" id="UP000249239">
    <property type="component" value="Unassembled WGS sequence"/>
</dbReference>
<dbReference type="RefSeq" id="WP_111443998.1">
    <property type="nucleotide sequence ID" value="NZ_QKZK01000002.1"/>
</dbReference>
<accession>A0A2W7P4H7</accession>
<dbReference type="Gene3D" id="1.25.40.10">
    <property type="entry name" value="Tetratricopeptide repeat domain"/>
    <property type="match status" value="1"/>
</dbReference>
<dbReference type="SUPFAM" id="SSF48452">
    <property type="entry name" value="TPR-like"/>
    <property type="match status" value="1"/>
</dbReference>
<dbReference type="InterPro" id="IPR030887">
    <property type="entry name" value="Beta-barrel_YaiO"/>
</dbReference>
<name>A0A2W7P4H7_9BACT</name>
<dbReference type="OrthoDB" id="742239at2"/>
<feature type="domain" description="YaiO beta-barrel" evidence="2">
    <location>
        <begin position="182"/>
        <end position="350"/>
    </location>
</feature>
<evidence type="ECO:0000259" key="2">
    <source>
        <dbReference type="Pfam" id="PF19413"/>
    </source>
</evidence>
<dbReference type="AlphaFoldDB" id="A0A2W7P4H7"/>
<dbReference type="Pfam" id="PF14559">
    <property type="entry name" value="TPR_19"/>
    <property type="match status" value="1"/>
</dbReference>
<evidence type="ECO:0000256" key="1">
    <source>
        <dbReference type="SAM" id="SignalP"/>
    </source>
</evidence>